<dbReference type="CDD" id="cd06612">
    <property type="entry name" value="STKc_MST1_2"/>
    <property type="match status" value="1"/>
</dbReference>
<dbReference type="PANTHER" id="PTHR48012:SF2">
    <property type="entry name" value="STERILE20-LIKE KINASE, ISOFORM B"/>
    <property type="match status" value="1"/>
</dbReference>
<dbReference type="EMBL" id="AJVK01009981">
    <property type="status" value="NOT_ANNOTATED_CDS"/>
    <property type="molecule type" value="Genomic_DNA"/>
</dbReference>
<dbReference type="SMART" id="SM00220">
    <property type="entry name" value="S_TKc"/>
    <property type="match status" value="1"/>
</dbReference>
<dbReference type="AlphaFoldDB" id="A0A1B0D0M4"/>
<reference evidence="12" key="1">
    <citation type="submission" date="2022-08" db="UniProtKB">
        <authorList>
            <consortium name="EnsemblMetazoa"/>
        </authorList>
    </citation>
    <scope>IDENTIFICATION</scope>
    <source>
        <strain evidence="12">Israel</strain>
    </source>
</reference>
<keyword evidence="4" id="KW-0963">Cytoplasm</keyword>
<dbReference type="GO" id="GO:0043068">
    <property type="term" value="P:positive regulation of programmed cell death"/>
    <property type="evidence" value="ECO:0007669"/>
    <property type="project" value="UniProtKB-ARBA"/>
</dbReference>
<evidence type="ECO:0000256" key="4">
    <source>
        <dbReference type="ARBA" id="ARBA00022490"/>
    </source>
</evidence>
<comment type="similarity">
    <text evidence="2">Belongs to the protein kinase superfamily. STE Ser/Thr protein kinase family. STE20 subfamily.</text>
</comment>
<dbReference type="VEuPathDB" id="VectorBase:PPAPM1_005048"/>
<dbReference type="GO" id="GO:0007165">
    <property type="term" value="P:signal transduction"/>
    <property type="evidence" value="ECO:0007669"/>
    <property type="project" value="InterPro"/>
</dbReference>
<dbReference type="InterPro" id="IPR000719">
    <property type="entry name" value="Prot_kinase_dom"/>
</dbReference>
<proteinExistence type="inferred from homology"/>
<evidence type="ECO:0000256" key="9">
    <source>
        <dbReference type="ARBA" id="ARBA00022777"/>
    </source>
</evidence>
<dbReference type="RefSeq" id="XP_055703049.1">
    <property type="nucleotide sequence ID" value="XM_055847074.1"/>
</dbReference>
<dbReference type="EMBL" id="AJVK01009982">
    <property type="status" value="NOT_ANNOTATED_CDS"/>
    <property type="molecule type" value="Genomic_DNA"/>
</dbReference>
<dbReference type="InterPro" id="IPR011524">
    <property type="entry name" value="SARAH_dom"/>
</dbReference>
<dbReference type="FunFam" id="3.30.200.20:FF:000040">
    <property type="entry name" value="Dual specificity mitogen-activated protein kinase kinase"/>
    <property type="match status" value="1"/>
</dbReference>
<comment type="subcellular location">
    <subcellularLocation>
        <location evidence="1">Cytoplasm</location>
    </subcellularLocation>
</comment>
<evidence type="ECO:0000256" key="11">
    <source>
        <dbReference type="SAM" id="MobiDB-lite"/>
    </source>
</evidence>
<dbReference type="PROSITE" id="PS00107">
    <property type="entry name" value="PROTEIN_KINASE_ATP"/>
    <property type="match status" value="1"/>
</dbReference>
<dbReference type="EMBL" id="AJVK01009983">
    <property type="status" value="NOT_ANNOTATED_CDS"/>
    <property type="molecule type" value="Genomic_DNA"/>
</dbReference>
<dbReference type="GO" id="GO:0030707">
    <property type="term" value="P:follicle cell of egg chamber development"/>
    <property type="evidence" value="ECO:0007669"/>
    <property type="project" value="UniProtKB-ARBA"/>
</dbReference>
<dbReference type="Gene3D" id="1.10.510.10">
    <property type="entry name" value="Transferase(Phosphotransferase) domain 1"/>
    <property type="match status" value="1"/>
</dbReference>
<evidence type="ECO:0000256" key="8">
    <source>
        <dbReference type="ARBA" id="ARBA00022741"/>
    </source>
</evidence>
<dbReference type="InterPro" id="IPR011009">
    <property type="entry name" value="Kinase-like_dom_sf"/>
</dbReference>
<dbReference type="EC" id="2.7.11.1" evidence="3"/>
<dbReference type="GO" id="GO:0005524">
    <property type="term" value="F:ATP binding"/>
    <property type="evidence" value="ECO:0007669"/>
    <property type="project" value="UniProtKB-UniRule"/>
</dbReference>
<dbReference type="GO" id="GO:0051262">
    <property type="term" value="P:protein tetramerization"/>
    <property type="evidence" value="ECO:0007669"/>
    <property type="project" value="InterPro"/>
</dbReference>
<protein>
    <recommendedName>
        <fullName evidence="3">non-specific serine/threonine protein kinase</fullName>
        <ecNumber evidence="3">2.7.11.1</ecNumber>
    </recommendedName>
</protein>
<dbReference type="CTD" id="37247"/>
<keyword evidence="7" id="KW-0808">Transferase</keyword>
<feature type="region of interest" description="Disordered" evidence="11">
    <location>
        <begin position="329"/>
        <end position="349"/>
    </location>
</feature>
<dbReference type="InterPro" id="IPR017441">
    <property type="entry name" value="Protein_kinase_ATP_BS"/>
</dbReference>
<organism evidence="12 13">
    <name type="scientific">Phlebotomus papatasi</name>
    <name type="common">Sandfly</name>
    <dbReference type="NCBI Taxonomy" id="29031"/>
    <lineage>
        <taxon>Eukaryota</taxon>
        <taxon>Metazoa</taxon>
        <taxon>Ecdysozoa</taxon>
        <taxon>Arthropoda</taxon>
        <taxon>Hexapoda</taxon>
        <taxon>Insecta</taxon>
        <taxon>Pterygota</taxon>
        <taxon>Neoptera</taxon>
        <taxon>Endopterygota</taxon>
        <taxon>Diptera</taxon>
        <taxon>Nematocera</taxon>
        <taxon>Psychodoidea</taxon>
        <taxon>Psychodidae</taxon>
        <taxon>Phlebotomus</taxon>
        <taxon>Phlebotomus</taxon>
    </lineage>
</organism>
<dbReference type="GO" id="GO:0010508">
    <property type="term" value="P:positive regulation of autophagy"/>
    <property type="evidence" value="ECO:0007669"/>
    <property type="project" value="UniProtKB-ARBA"/>
</dbReference>
<name>A0A1B0D0M4_PHLPP</name>
<dbReference type="FunFam" id="1.10.510.10:FF:000075">
    <property type="entry name" value="Serine/threonine-protein kinase 3"/>
    <property type="match status" value="1"/>
</dbReference>
<dbReference type="SUPFAM" id="SSF56112">
    <property type="entry name" value="Protein kinase-like (PK-like)"/>
    <property type="match status" value="1"/>
</dbReference>
<evidence type="ECO:0000256" key="6">
    <source>
        <dbReference type="ARBA" id="ARBA00022553"/>
    </source>
</evidence>
<dbReference type="GO" id="GO:0005829">
    <property type="term" value="C:cytosol"/>
    <property type="evidence" value="ECO:0007669"/>
    <property type="project" value="UniProtKB-ARBA"/>
</dbReference>
<dbReference type="GO" id="GO:0004674">
    <property type="term" value="F:protein serine/threonine kinase activity"/>
    <property type="evidence" value="ECO:0007669"/>
    <property type="project" value="UniProtKB-KW"/>
</dbReference>
<keyword evidence="9" id="KW-0418">Kinase</keyword>
<dbReference type="GO" id="GO:0051239">
    <property type="term" value="P:regulation of multicellular organismal process"/>
    <property type="evidence" value="ECO:0007669"/>
    <property type="project" value="UniProtKB-ARBA"/>
</dbReference>
<keyword evidence="5" id="KW-0723">Serine/threonine-protein kinase</keyword>
<evidence type="ECO:0000256" key="7">
    <source>
        <dbReference type="ARBA" id="ARBA00022679"/>
    </source>
</evidence>
<keyword evidence="6" id="KW-0597">Phosphoprotein</keyword>
<dbReference type="GeneID" id="129801765"/>
<dbReference type="VEuPathDB" id="VectorBase:PPAI000896"/>
<dbReference type="CDD" id="cd21889">
    <property type="entry name" value="SARAH_Hpo"/>
    <property type="match status" value="1"/>
</dbReference>
<dbReference type="Proteomes" id="UP000092462">
    <property type="component" value="Unassembled WGS sequence"/>
</dbReference>
<dbReference type="GO" id="GO:0016477">
    <property type="term" value="P:cell migration"/>
    <property type="evidence" value="ECO:0007669"/>
    <property type="project" value="UniProtKB-ARBA"/>
</dbReference>
<dbReference type="OrthoDB" id="8693905at2759"/>
<evidence type="ECO:0000256" key="10">
    <source>
        <dbReference type="ARBA" id="ARBA00022840"/>
    </source>
</evidence>
<dbReference type="EnsemblMetazoa" id="PPAI000896-RA">
    <property type="protein sequence ID" value="PPAI000896-PA"/>
    <property type="gene ID" value="PPAI000896"/>
</dbReference>
<sequence>MSSTSELKKLSEESLARPPEEVFDIICKLGEGSYGSVYKALYKESGVVVAIKLVPVESDLHEIIKEISIMQQCDSPYVVRYYGSYFKQCDLWICMEYCGAGSVSDIMRLRKKTLSEDEIATILSDTLKGLEYLHLRRKIHRDIKAGNILLNSEGHAKLADFGVAGQLTDTMAKRNTVIGTPFWMAPEVIEEIGYDCVADIWSLGITALEMAEGKPPYGDIHPMRAIFMIPQRPPPSFREPDRWTPEFIEFVSMCLVKNPEERATATDLLQHEFIKNAKSRNILRPMIAEAHEIRESQNNRQIAINQAKQLQNHHEDTDEDDQAVNSRTIKEFGDESKTLVPERDNDTDGGTMIAHTNCETLVPDSGTMVELGSNLGTMVINSDSEDATMKEHESDPEKPKYRPLFMDHFDRKPNLTGNVTHIMAEGPPVADNRAPVIPSAPPAEQIITPTPTEVQQANEERQRYQSHLQLQLNQISAANAAGMQQMLHHQMGQPVDNVINLQMRNFENPMKYQRNFVDGDFEFLKFLSFDDLQQRLKNIDQEMEREIDELGRKYHAKRQPILDAMDAKRKRQQNLNNNLIKI</sequence>
<evidence type="ECO:0000313" key="12">
    <source>
        <dbReference type="EnsemblMetazoa" id="PPAI000896-PA"/>
    </source>
</evidence>
<dbReference type="Pfam" id="PF11629">
    <property type="entry name" value="Mst1_SARAH"/>
    <property type="match status" value="1"/>
</dbReference>
<keyword evidence="8" id="KW-0547">Nucleotide-binding</keyword>
<dbReference type="Gene3D" id="4.10.170.10">
    <property type="entry name" value="p53-like tetramerisation domain"/>
    <property type="match status" value="1"/>
</dbReference>
<dbReference type="InterPro" id="IPR050629">
    <property type="entry name" value="STE20/SPS1-PAK"/>
</dbReference>
<accession>A0A1B0D0M4</accession>
<evidence type="ECO:0000256" key="2">
    <source>
        <dbReference type="ARBA" id="ARBA00008874"/>
    </source>
</evidence>
<dbReference type="InterPro" id="IPR036674">
    <property type="entry name" value="p53_tetramer_sf"/>
</dbReference>
<keyword evidence="10" id="KW-0067">ATP-binding</keyword>
<dbReference type="FunFam" id="4.10.170.10:FF:000002">
    <property type="entry name" value="serine/threonine-protein kinase 3"/>
    <property type="match status" value="1"/>
</dbReference>
<evidence type="ECO:0000256" key="1">
    <source>
        <dbReference type="ARBA" id="ARBA00004496"/>
    </source>
</evidence>
<feature type="compositionally biased region" description="Basic and acidic residues" evidence="11">
    <location>
        <begin position="329"/>
        <end position="346"/>
    </location>
</feature>
<dbReference type="PROSITE" id="PS50951">
    <property type="entry name" value="SARAH"/>
    <property type="match status" value="1"/>
</dbReference>
<dbReference type="Pfam" id="PF00069">
    <property type="entry name" value="Pkinase"/>
    <property type="match status" value="1"/>
</dbReference>
<dbReference type="KEGG" id="ppap:129801765"/>
<evidence type="ECO:0000256" key="3">
    <source>
        <dbReference type="ARBA" id="ARBA00012513"/>
    </source>
</evidence>
<dbReference type="PROSITE" id="PS50011">
    <property type="entry name" value="PROTEIN_KINASE_DOM"/>
    <property type="match status" value="1"/>
</dbReference>
<evidence type="ECO:0000313" key="13">
    <source>
        <dbReference type="Proteomes" id="UP000092462"/>
    </source>
</evidence>
<dbReference type="PANTHER" id="PTHR48012">
    <property type="entry name" value="STERILE20-LIKE KINASE, ISOFORM B-RELATED"/>
    <property type="match status" value="1"/>
</dbReference>
<dbReference type="EMBL" id="AJVK01009984">
    <property type="status" value="NOT_ANNOTATED_CDS"/>
    <property type="molecule type" value="Genomic_DNA"/>
</dbReference>
<dbReference type="InterPro" id="IPR024205">
    <property type="entry name" value="Mst1_2_SARAH_domain"/>
</dbReference>
<keyword evidence="13" id="KW-1185">Reference proteome</keyword>
<evidence type="ECO:0000256" key="5">
    <source>
        <dbReference type="ARBA" id="ARBA00022527"/>
    </source>
</evidence>